<gene>
    <name evidence="7" type="ORF">FVD38_12155</name>
</gene>
<dbReference type="PANTHER" id="PTHR24421:SF62">
    <property type="entry name" value="SENSORY TRANSDUCTION HISTIDINE KINASE"/>
    <property type="match status" value="1"/>
</dbReference>
<keyword evidence="4" id="KW-0812">Transmembrane</keyword>
<dbReference type="InterPro" id="IPR050482">
    <property type="entry name" value="Sensor_HK_TwoCompSys"/>
</dbReference>
<dbReference type="Gene3D" id="2.60.40.10">
    <property type="entry name" value="Immunoglobulins"/>
    <property type="match status" value="1"/>
</dbReference>
<dbReference type="PANTHER" id="PTHR24421">
    <property type="entry name" value="NITRATE/NITRITE SENSOR PROTEIN NARX-RELATED"/>
    <property type="match status" value="1"/>
</dbReference>
<accession>A0A5C7FTJ5</accession>
<dbReference type="Gene3D" id="2.130.10.10">
    <property type="entry name" value="YVTN repeat-like/Quinoprotein amine dehydrogenase"/>
    <property type="match status" value="2"/>
</dbReference>
<dbReference type="InterPro" id="IPR015943">
    <property type="entry name" value="WD40/YVTN_repeat-like_dom_sf"/>
</dbReference>
<feature type="domain" description="Histidine kinase/HSP90-like ATPase" evidence="6">
    <location>
        <begin position="908"/>
        <end position="1008"/>
    </location>
</feature>
<dbReference type="RefSeq" id="WP_147935053.1">
    <property type="nucleotide sequence ID" value="NZ_VPFD01000012.1"/>
</dbReference>
<dbReference type="InterPro" id="IPR036890">
    <property type="entry name" value="HATPase_C_sf"/>
</dbReference>
<dbReference type="SUPFAM" id="SSF55874">
    <property type="entry name" value="ATPase domain of HSP90 chaperone/DNA topoisomerase II/histidine kinase"/>
    <property type="match status" value="1"/>
</dbReference>
<evidence type="ECO:0000313" key="8">
    <source>
        <dbReference type="Proteomes" id="UP000321413"/>
    </source>
</evidence>
<reference evidence="7 8" key="1">
    <citation type="submission" date="2019-08" db="EMBL/GenBank/DDBJ databases">
        <title>Massilia golmudensis sp. nov., isolated from sand in the Qinghai-Tibetan Plateau.</title>
        <authorList>
            <person name="Zhang B."/>
        </authorList>
    </citation>
    <scope>NUCLEOTIDE SEQUENCE [LARGE SCALE GENOMIC DNA]</scope>
    <source>
        <strain evidence="7 8">GEM5</strain>
    </source>
</reference>
<dbReference type="CDD" id="cd16917">
    <property type="entry name" value="HATPase_UhpB-NarQ-NarX-like"/>
    <property type="match status" value="1"/>
</dbReference>
<dbReference type="Pfam" id="PF02518">
    <property type="entry name" value="HATPase_c"/>
    <property type="match status" value="1"/>
</dbReference>
<feature type="transmembrane region" description="Helical" evidence="4">
    <location>
        <begin position="766"/>
        <end position="783"/>
    </location>
</feature>
<dbReference type="InterPro" id="IPR013783">
    <property type="entry name" value="Ig-like_fold"/>
</dbReference>
<dbReference type="InterPro" id="IPR003594">
    <property type="entry name" value="HATPase_dom"/>
</dbReference>
<dbReference type="GO" id="GO:0016020">
    <property type="term" value="C:membrane"/>
    <property type="evidence" value="ECO:0007669"/>
    <property type="project" value="InterPro"/>
</dbReference>
<dbReference type="GO" id="GO:0046983">
    <property type="term" value="F:protein dimerization activity"/>
    <property type="evidence" value="ECO:0007669"/>
    <property type="project" value="InterPro"/>
</dbReference>
<dbReference type="Gene3D" id="1.20.5.1930">
    <property type="match status" value="1"/>
</dbReference>
<protein>
    <submittedName>
        <fullName evidence="7">Histidine kinase</fullName>
    </submittedName>
</protein>
<evidence type="ECO:0000256" key="5">
    <source>
        <dbReference type="SAM" id="SignalP"/>
    </source>
</evidence>
<sequence>MKILQHRHIRQGPVRQALAMLLSILLTLVSSPPVAAATAHEHAPDRLEHRRWLSSDGGPSQVGAIAHAADGYLWLGTNDSLVRFDGLRFRRHPPGARGAPAIVSSLLAQGDALWVGLRSGGVALSRPGAVLARERGPDAPAGVVYGLAQDRSQAIWAAAEDGLARRANGAWRRIGRDQGFDEAGARAVFVDRGGVLWAAGEHTLYYLRDGDRRFTDTGLRVDGVSQIAQAPDGALWLAERRGSRVHRVVLEGHALSSGTARLDAPATGLVIDGAGGLWLGTTGRGLLHVARPDGLAALAGASRFTARQGLSSDFVWRLHLDAAGNLWVGTNAGLDRFRPRILAPSAFPPDALNVALAAGPDGSMWGGPGSGSALRLQEGRMQALAMPAPVNSAIRDAEGGIWMAGPAGIWRAPHRAQRQLEFVADLPPGAAGQAPVRAMARDGQGVLWVSINKVGLFRLEAGGWAKVAGTPPGASQRMPVSALAAPDGWLWFGYRDGLLEARRDGRTLRWTQADGLGHVTALAHHAGRSWVGGQHGLAYVEAGRLRRLALPGDGMFDNIYAIVPVPTGDGRQADLWLHARAGIFQLPAAELAHAMATPGHRIRYRSFDALGGLANDPHQVLPLPTAVRAGDGRLWFSTGGGVVSLDPARLPPAEPGPAVEIEAVSVDGARLAPDAPLSLGAGVQRIAIDYTAPSLAAPERLSFRYRLDGFDTDWVDAGRARQAIYTGLAPGAYAFRVVALNKDGVPSPREAVLQLRVARAFYRHPLFLAGAGLLLLAALRMVYRTTARRAAERVRDRLQERHRERERIARELHDTLLQGVHGLVLRFQAAADMLPSGAPARAQLEQALVRADQVLVEGRDRVRALRGGPLDTRELHEALAAAGEELAAQWDCGFAFAVDGTVRRLQPAILDEVYRIGHEALRNAFAHARAAQVTVDVAYRRGAFALTVADDGCGIDPSWLAGHGRPDHWGLRGMRERAERIGARLEIHSGAGHGGRGTRVVLALSARIAYRGRPFWRRGWLRGA</sequence>
<comment type="caution">
    <text evidence="7">The sequence shown here is derived from an EMBL/GenBank/DDBJ whole genome shotgun (WGS) entry which is preliminary data.</text>
</comment>
<dbReference type="InterPro" id="IPR011123">
    <property type="entry name" value="Y_Y_Y"/>
</dbReference>
<evidence type="ECO:0000256" key="3">
    <source>
        <dbReference type="ARBA" id="ARBA00023012"/>
    </source>
</evidence>
<feature type="signal peptide" evidence="5">
    <location>
        <begin position="1"/>
        <end position="36"/>
    </location>
</feature>
<keyword evidence="3" id="KW-0902">Two-component regulatory system</keyword>
<keyword evidence="2 7" id="KW-0418">Kinase</keyword>
<evidence type="ECO:0000256" key="2">
    <source>
        <dbReference type="ARBA" id="ARBA00022777"/>
    </source>
</evidence>
<dbReference type="AlphaFoldDB" id="A0A5C7FTJ5"/>
<dbReference type="SUPFAM" id="SSF63829">
    <property type="entry name" value="Calcium-dependent phosphotriesterase"/>
    <property type="match status" value="2"/>
</dbReference>
<dbReference type="GO" id="GO:0000155">
    <property type="term" value="F:phosphorelay sensor kinase activity"/>
    <property type="evidence" value="ECO:0007669"/>
    <property type="project" value="InterPro"/>
</dbReference>
<dbReference type="SMART" id="SM00387">
    <property type="entry name" value="HATPase_c"/>
    <property type="match status" value="1"/>
</dbReference>
<dbReference type="Proteomes" id="UP000321413">
    <property type="component" value="Unassembled WGS sequence"/>
</dbReference>
<evidence type="ECO:0000256" key="4">
    <source>
        <dbReference type="SAM" id="Phobius"/>
    </source>
</evidence>
<evidence type="ECO:0000313" key="7">
    <source>
        <dbReference type="EMBL" id="TXF99567.1"/>
    </source>
</evidence>
<keyword evidence="4" id="KW-1133">Transmembrane helix</keyword>
<organism evidence="7 8">
    <name type="scientific">Massilia arenae</name>
    <dbReference type="NCBI Taxonomy" id="2603288"/>
    <lineage>
        <taxon>Bacteria</taxon>
        <taxon>Pseudomonadati</taxon>
        <taxon>Pseudomonadota</taxon>
        <taxon>Betaproteobacteria</taxon>
        <taxon>Burkholderiales</taxon>
        <taxon>Oxalobacteraceae</taxon>
        <taxon>Telluria group</taxon>
        <taxon>Massilia</taxon>
    </lineage>
</organism>
<evidence type="ECO:0000256" key="1">
    <source>
        <dbReference type="ARBA" id="ARBA00022679"/>
    </source>
</evidence>
<proteinExistence type="predicted"/>
<keyword evidence="4" id="KW-0472">Membrane</keyword>
<dbReference type="Gene3D" id="3.30.565.10">
    <property type="entry name" value="Histidine kinase-like ATPase, C-terminal domain"/>
    <property type="match status" value="1"/>
</dbReference>
<keyword evidence="5" id="KW-0732">Signal</keyword>
<evidence type="ECO:0000259" key="6">
    <source>
        <dbReference type="SMART" id="SM00387"/>
    </source>
</evidence>
<dbReference type="EMBL" id="VPFD01000012">
    <property type="protein sequence ID" value="TXF99567.1"/>
    <property type="molecule type" value="Genomic_DNA"/>
</dbReference>
<name>A0A5C7FTJ5_9BURK</name>
<dbReference type="InterPro" id="IPR011110">
    <property type="entry name" value="Reg_prop"/>
</dbReference>
<feature type="chain" id="PRO_5022906126" evidence="5">
    <location>
        <begin position="37"/>
        <end position="1024"/>
    </location>
</feature>
<dbReference type="Pfam" id="PF07730">
    <property type="entry name" value="HisKA_3"/>
    <property type="match status" value="1"/>
</dbReference>
<keyword evidence="1" id="KW-0808">Transferase</keyword>
<dbReference type="InterPro" id="IPR011712">
    <property type="entry name" value="Sig_transdc_His_kin_sub3_dim/P"/>
</dbReference>
<dbReference type="Pfam" id="PF07495">
    <property type="entry name" value="Y_Y_Y"/>
    <property type="match status" value="1"/>
</dbReference>
<dbReference type="Pfam" id="PF07494">
    <property type="entry name" value="Reg_prop"/>
    <property type="match status" value="1"/>
</dbReference>
<keyword evidence="8" id="KW-1185">Reference proteome</keyword>